<dbReference type="CDD" id="cd06257">
    <property type="entry name" value="DnaJ"/>
    <property type="match status" value="1"/>
</dbReference>
<feature type="region of interest" description="Disordered" evidence="1">
    <location>
        <begin position="212"/>
        <end position="239"/>
    </location>
</feature>
<organism evidence="4 5">
    <name type="scientific">Bythopirellula goksoeyrii</name>
    <dbReference type="NCBI Taxonomy" id="1400387"/>
    <lineage>
        <taxon>Bacteria</taxon>
        <taxon>Pseudomonadati</taxon>
        <taxon>Planctomycetota</taxon>
        <taxon>Planctomycetia</taxon>
        <taxon>Pirellulales</taxon>
        <taxon>Lacipirellulaceae</taxon>
        <taxon>Bythopirellula</taxon>
    </lineage>
</organism>
<dbReference type="KEGG" id="bgok:Pr1d_13730"/>
<accession>A0A5B9QIU4</accession>
<dbReference type="InterPro" id="IPR036869">
    <property type="entry name" value="J_dom_sf"/>
</dbReference>
<feature type="transmembrane region" description="Helical" evidence="2">
    <location>
        <begin position="90"/>
        <end position="109"/>
    </location>
</feature>
<evidence type="ECO:0000313" key="4">
    <source>
        <dbReference type="EMBL" id="QEG34101.1"/>
    </source>
</evidence>
<sequence>MKANDPAHEHYRTLGLHCDASAAEVRDAYYRMVFSHHPDRNQGDSYAAARFKKIQFAYEWLCERRVAAKPREIDQFPFIAPTKPRVGFSWHWLTAVIAAAALAALLLAFGREKILVASAPALESVANSQTSGDSRAAAPLLEASRSVFADDDDLNEAPFFFVFDPYTDFMSRSADLATALTDTIQNTLESASAEEPSELGPLAAAQKRAIPVEKGPSNSPDSEEHSAALADLESATDREEKHVAHKYHTQTPAFRAIGDHQWVSDIQPIPKTQNYASIPDFKPINETSHRTALPDWGQTKFPRKRPLDLQSHHATRIGTGLPDFGLKGFDTKPTGFQSPLSVNLPTKSLALPNPAISLDVSRMHQPAQLDHPVTSKSWGKSLPSKLQLKVEPQQRKTLSEMNGLWTKNTNLPSRSDGVLSAPSFSRKNVSSPEKILLPATYGSNNWVPQPTGQPMEKFRLPPAKPRTIDYHTEWSLR</sequence>
<dbReference type="PROSITE" id="PS50076">
    <property type="entry name" value="DNAJ_2"/>
    <property type="match status" value="1"/>
</dbReference>
<dbReference type="RefSeq" id="WP_148072791.1">
    <property type="nucleotide sequence ID" value="NZ_CP042913.1"/>
</dbReference>
<dbReference type="InterPro" id="IPR001623">
    <property type="entry name" value="DnaJ_domain"/>
</dbReference>
<keyword evidence="2" id="KW-0472">Membrane</keyword>
<keyword evidence="2" id="KW-0812">Transmembrane</keyword>
<dbReference type="EMBL" id="CP042913">
    <property type="protein sequence ID" value="QEG34101.1"/>
    <property type="molecule type" value="Genomic_DNA"/>
</dbReference>
<evidence type="ECO:0000313" key="5">
    <source>
        <dbReference type="Proteomes" id="UP000323917"/>
    </source>
</evidence>
<dbReference type="AlphaFoldDB" id="A0A5B9QIU4"/>
<proteinExistence type="predicted"/>
<keyword evidence="5" id="KW-1185">Reference proteome</keyword>
<dbReference type="SMART" id="SM00271">
    <property type="entry name" value="DnaJ"/>
    <property type="match status" value="1"/>
</dbReference>
<dbReference type="SUPFAM" id="SSF46565">
    <property type="entry name" value="Chaperone J-domain"/>
    <property type="match status" value="1"/>
</dbReference>
<dbReference type="Proteomes" id="UP000323917">
    <property type="component" value="Chromosome"/>
</dbReference>
<evidence type="ECO:0000256" key="2">
    <source>
        <dbReference type="SAM" id="Phobius"/>
    </source>
</evidence>
<dbReference type="OrthoDB" id="581986at2"/>
<gene>
    <name evidence="4" type="primary">dnaJ_2</name>
    <name evidence="4" type="ORF">Pr1d_13730</name>
</gene>
<dbReference type="InterPro" id="IPR053025">
    <property type="entry name" value="Mito_ATP_Synthase-Asso"/>
</dbReference>
<name>A0A5B9QIU4_9BACT</name>
<keyword evidence="2" id="KW-1133">Transmembrane helix</keyword>
<dbReference type="Gene3D" id="1.10.287.110">
    <property type="entry name" value="DnaJ domain"/>
    <property type="match status" value="1"/>
</dbReference>
<protein>
    <submittedName>
        <fullName evidence="4">Chaperone protein DnaJ</fullName>
    </submittedName>
</protein>
<dbReference type="PANTHER" id="PTHR44873">
    <property type="entry name" value="DNAJ HOMOLOG SUBFAMILY C MEMBER 30, MITOCHONDRIAL"/>
    <property type="match status" value="1"/>
</dbReference>
<evidence type="ECO:0000259" key="3">
    <source>
        <dbReference type="PROSITE" id="PS50076"/>
    </source>
</evidence>
<dbReference type="Pfam" id="PF00226">
    <property type="entry name" value="DnaJ"/>
    <property type="match status" value="1"/>
</dbReference>
<evidence type="ECO:0000256" key="1">
    <source>
        <dbReference type="SAM" id="MobiDB-lite"/>
    </source>
</evidence>
<dbReference type="PANTHER" id="PTHR44873:SF1">
    <property type="entry name" value="DNAJ HOMOLOG SUBFAMILY C MEMBER 30, MITOCHONDRIAL"/>
    <property type="match status" value="1"/>
</dbReference>
<reference evidence="4 5" key="1">
    <citation type="submission" date="2019-08" db="EMBL/GenBank/DDBJ databases">
        <title>Deep-cultivation of Planctomycetes and their phenomic and genomic characterization uncovers novel biology.</title>
        <authorList>
            <person name="Wiegand S."/>
            <person name="Jogler M."/>
            <person name="Boedeker C."/>
            <person name="Pinto D."/>
            <person name="Vollmers J."/>
            <person name="Rivas-Marin E."/>
            <person name="Kohn T."/>
            <person name="Peeters S.H."/>
            <person name="Heuer A."/>
            <person name="Rast P."/>
            <person name="Oberbeckmann S."/>
            <person name="Bunk B."/>
            <person name="Jeske O."/>
            <person name="Meyerdierks A."/>
            <person name="Storesund J.E."/>
            <person name="Kallscheuer N."/>
            <person name="Luecker S."/>
            <person name="Lage O.M."/>
            <person name="Pohl T."/>
            <person name="Merkel B.J."/>
            <person name="Hornburger P."/>
            <person name="Mueller R.-W."/>
            <person name="Bruemmer F."/>
            <person name="Labrenz M."/>
            <person name="Spormann A.M."/>
            <person name="Op den Camp H."/>
            <person name="Overmann J."/>
            <person name="Amann R."/>
            <person name="Jetten M.S.M."/>
            <person name="Mascher T."/>
            <person name="Medema M.H."/>
            <person name="Devos D.P."/>
            <person name="Kaster A.-K."/>
            <person name="Ovreas L."/>
            <person name="Rohde M."/>
            <person name="Galperin M.Y."/>
            <person name="Jogler C."/>
        </authorList>
    </citation>
    <scope>NUCLEOTIDE SEQUENCE [LARGE SCALE GENOMIC DNA]</scope>
    <source>
        <strain evidence="4 5">Pr1d</strain>
    </source>
</reference>
<feature type="domain" description="J" evidence="3">
    <location>
        <begin position="9"/>
        <end position="77"/>
    </location>
</feature>
<dbReference type="PRINTS" id="PR00625">
    <property type="entry name" value="JDOMAIN"/>
</dbReference>